<evidence type="ECO:0000256" key="2">
    <source>
        <dbReference type="ARBA" id="ARBA00022801"/>
    </source>
</evidence>
<gene>
    <name evidence="4" type="ORF">P4447_07075</name>
</gene>
<evidence type="ECO:0000256" key="1">
    <source>
        <dbReference type="ARBA" id="ARBA00009589"/>
    </source>
</evidence>
<dbReference type="Gene3D" id="3.40.50.1000">
    <property type="entry name" value="HAD superfamily/HAD-like"/>
    <property type="match status" value="1"/>
</dbReference>
<comment type="caution">
    <text evidence="4">The sequence shown here is derived from an EMBL/GenBank/DDBJ whole genome shotgun (WGS) entry which is preliminary data.</text>
</comment>
<dbReference type="InterPro" id="IPR010708">
    <property type="entry name" value="5'(3')-deoxyribonucleotidase"/>
</dbReference>
<keyword evidence="5" id="KW-1185">Reference proteome</keyword>
<dbReference type="InterPro" id="IPR036412">
    <property type="entry name" value="HAD-like_sf"/>
</dbReference>
<protein>
    <recommendedName>
        <fullName evidence="3">Nucleotidase</fullName>
        <ecNumber evidence="3">3.1.3.-</ecNumber>
    </recommendedName>
</protein>
<dbReference type="EC" id="3.1.3.-" evidence="3"/>
<dbReference type="InterPro" id="IPR009206">
    <property type="entry name" value="Nucleotidase_putative"/>
</dbReference>
<dbReference type="InterPro" id="IPR023214">
    <property type="entry name" value="HAD_sf"/>
</dbReference>
<accession>A0ABU6N7L4</accession>
<dbReference type="RefSeq" id="WP_327967112.1">
    <property type="nucleotide sequence ID" value="NZ_JARMQG010000083.1"/>
</dbReference>
<proteinExistence type="inferred from homology"/>
<dbReference type="Pfam" id="PF06941">
    <property type="entry name" value="NT5C"/>
    <property type="match status" value="1"/>
</dbReference>
<evidence type="ECO:0000313" key="4">
    <source>
        <dbReference type="EMBL" id="MED3562213.1"/>
    </source>
</evidence>
<dbReference type="InterPro" id="IPR052419">
    <property type="entry name" value="5_3-deoxyribonucleotidase-like"/>
</dbReference>
<name>A0ABU6N7L4_9BACI</name>
<keyword evidence="2 3" id="KW-0378">Hydrolase</keyword>
<reference evidence="4 5" key="1">
    <citation type="submission" date="2023-03" db="EMBL/GenBank/DDBJ databases">
        <title>Bacillus Genome Sequencing.</title>
        <authorList>
            <person name="Dunlap C."/>
        </authorList>
    </citation>
    <scope>NUCLEOTIDE SEQUENCE [LARGE SCALE GENOMIC DNA]</scope>
    <source>
        <strain evidence="4 5">B-14544</strain>
    </source>
</reference>
<dbReference type="PANTHER" id="PTHR35134">
    <property type="entry name" value="NUCLEOTIDASE YQFW-RELATED"/>
    <property type="match status" value="1"/>
</dbReference>
<evidence type="ECO:0000313" key="5">
    <source>
        <dbReference type="Proteomes" id="UP001330749"/>
    </source>
</evidence>
<comment type="similarity">
    <text evidence="1 3">Belongs to the 5'(3')-deoxyribonucleotidase family.</text>
</comment>
<dbReference type="EMBL" id="JARMQG010000083">
    <property type="protein sequence ID" value="MED3562213.1"/>
    <property type="molecule type" value="Genomic_DNA"/>
</dbReference>
<dbReference type="Proteomes" id="UP001330749">
    <property type="component" value="Unassembled WGS sequence"/>
</dbReference>
<sequence length="200" mass="23382">MRKKFGIDIDGTVTSPSALLPFINKDFGLNLHLSDITQYDLNPFVNVPEQEFSKWFSENEPIIYERSPLAKGADDILNTWKDRHKLYFISARGPHLLENTKKWFRKKGLTYHNIDLIGSHDKVETVKKHMVDIFFEDKHDNAVMIHEECSIPVILFNTPYNQDPIPQGVIRVNDWYEAYSWVENWLKTTADEKIPFLTKG</sequence>
<dbReference type="PIRSF" id="PIRSF021362">
    <property type="entry name" value="UCP021362_HAD"/>
    <property type="match status" value="1"/>
</dbReference>
<evidence type="ECO:0000256" key="3">
    <source>
        <dbReference type="PIRNR" id="PIRNR021362"/>
    </source>
</evidence>
<dbReference type="SUPFAM" id="SSF56784">
    <property type="entry name" value="HAD-like"/>
    <property type="match status" value="1"/>
</dbReference>
<organism evidence="4 5">
    <name type="scientific">Bacillus xiapuensis</name>
    <dbReference type="NCBI Taxonomy" id="2014075"/>
    <lineage>
        <taxon>Bacteria</taxon>
        <taxon>Bacillati</taxon>
        <taxon>Bacillota</taxon>
        <taxon>Bacilli</taxon>
        <taxon>Bacillales</taxon>
        <taxon>Bacillaceae</taxon>
        <taxon>Bacillus</taxon>
    </lineage>
</organism>
<dbReference type="PANTHER" id="PTHR35134:SF2">
    <property type="entry name" value="NUCLEOTIDASE YQFW-RELATED"/>
    <property type="match status" value="1"/>
</dbReference>